<dbReference type="AlphaFoldDB" id="A0A6C0L1S3"/>
<name>A0A6C0L1S3_9ZZZZ</name>
<feature type="transmembrane region" description="Helical" evidence="1">
    <location>
        <begin position="6"/>
        <end position="22"/>
    </location>
</feature>
<protein>
    <recommendedName>
        <fullName evidence="3">Cupin-like domain-containing protein</fullName>
    </recommendedName>
</protein>
<keyword evidence="1" id="KW-0812">Transmembrane</keyword>
<organism evidence="2">
    <name type="scientific">viral metagenome</name>
    <dbReference type="NCBI Taxonomy" id="1070528"/>
    <lineage>
        <taxon>unclassified sequences</taxon>
        <taxon>metagenomes</taxon>
        <taxon>organismal metagenomes</taxon>
    </lineage>
</organism>
<accession>A0A6C0L1S3</accession>
<sequence>MFLLLFQTAILIYIILMVYHLLDLQKYNYHGILIRASNKDEINIQRKNLNPILFQNEESLIMQDEHINIGFNDEYIPFSQYLSDKDNQIYIYKNKELFLALGLKSNHFDLSFLNDYDQLCVIENSISVFKNLNSTLYKCSHNYNIIGILDGESTFYLFNPKHKKDIFNKSNQEIKKWGHKHVLQKGNLLFIPTNWYYIQETQGKVIQYHITADSYFTFIPNFFK</sequence>
<evidence type="ECO:0008006" key="3">
    <source>
        <dbReference type="Google" id="ProtNLM"/>
    </source>
</evidence>
<evidence type="ECO:0000256" key="1">
    <source>
        <dbReference type="SAM" id="Phobius"/>
    </source>
</evidence>
<keyword evidence="1" id="KW-1133">Transmembrane helix</keyword>
<evidence type="ECO:0000313" key="2">
    <source>
        <dbReference type="EMBL" id="QHU23401.1"/>
    </source>
</evidence>
<keyword evidence="1" id="KW-0472">Membrane</keyword>
<proteinExistence type="predicted"/>
<reference evidence="2" key="1">
    <citation type="journal article" date="2020" name="Nature">
        <title>Giant virus diversity and host interactions through global metagenomics.</title>
        <authorList>
            <person name="Schulz F."/>
            <person name="Roux S."/>
            <person name="Paez-Espino D."/>
            <person name="Jungbluth S."/>
            <person name="Walsh D.A."/>
            <person name="Denef V.J."/>
            <person name="McMahon K.D."/>
            <person name="Konstantinidis K.T."/>
            <person name="Eloe-Fadrosh E.A."/>
            <person name="Kyrpides N.C."/>
            <person name="Woyke T."/>
        </authorList>
    </citation>
    <scope>NUCLEOTIDE SEQUENCE</scope>
    <source>
        <strain evidence="2">GVMAG-S-ERX555907-94</strain>
    </source>
</reference>
<dbReference type="EMBL" id="MN741028">
    <property type="protein sequence ID" value="QHU23401.1"/>
    <property type="molecule type" value="Genomic_DNA"/>
</dbReference>